<feature type="signal peptide" evidence="1">
    <location>
        <begin position="1"/>
        <end position="19"/>
    </location>
</feature>
<feature type="chain" id="PRO_5014947646" evidence="1">
    <location>
        <begin position="20"/>
        <end position="116"/>
    </location>
</feature>
<evidence type="ECO:0000256" key="1">
    <source>
        <dbReference type="SAM" id="SignalP"/>
    </source>
</evidence>
<sequence length="116" mass="13509">MLLLVVLKLRLRLVGRCRGNTLHLRERQTDQLCTGAQLGSGWREHIKVLPSCIDVVERLLLLRKGMLCRLLMMRMGFRDDCCIAKHLYERATSWRRRCYQGNAAASYSIGRGHRLR</sequence>
<dbReference type="AlphaFoldDB" id="A0A2M4B3J1"/>
<name>A0A2M4B3J1_9DIPT</name>
<reference evidence="2" key="1">
    <citation type="submission" date="2018-01" db="EMBL/GenBank/DDBJ databases">
        <title>An insight into the sialome of Amazonian anophelines.</title>
        <authorList>
            <person name="Ribeiro J.M."/>
            <person name="Scarpassa V."/>
            <person name="Calvo E."/>
        </authorList>
    </citation>
    <scope>NUCLEOTIDE SEQUENCE</scope>
    <source>
        <tissue evidence="2">Salivary glands</tissue>
    </source>
</reference>
<evidence type="ECO:0000313" key="2">
    <source>
        <dbReference type="EMBL" id="MBW47542.1"/>
    </source>
</evidence>
<organism evidence="2">
    <name type="scientific">Anopheles triannulatus</name>
    <dbReference type="NCBI Taxonomy" id="58253"/>
    <lineage>
        <taxon>Eukaryota</taxon>
        <taxon>Metazoa</taxon>
        <taxon>Ecdysozoa</taxon>
        <taxon>Arthropoda</taxon>
        <taxon>Hexapoda</taxon>
        <taxon>Insecta</taxon>
        <taxon>Pterygota</taxon>
        <taxon>Neoptera</taxon>
        <taxon>Endopterygota</taxon>
        <taxon>Diptera</taxon>
        <taxon>Nematocera</taxon>
        <taxon>Culicoidea</taxon>
        <taxon>Culicidae</taxon>
        <taxon>Anophelinae</taxon>
        <taxon>Anopheles</taxon>
    </lineage>
</organism>
<keyword evidence="1" id="KW-0732">Signal</keyword>
<proteinExistence type="predicted"/>
<accession>A0A2M4B3J1</accession>
<protein>
    <submittedName>
        <fullName evidence="2">Putative secreted protein</fullName>
    </submittedName>
</protein>
<dbReference type="EMBL" id="GGFK01014221">
    <property type="protein sequence ID" value="MBW47542.1"/>
    <property type="molecule type" value="Transcribed_RNA"/>
</dbReference>